<reference evidence="1 2" key="1">
    <citation type="submission" date="2021-07" db="EMBL/GenBank/DDBJ databases">
        <authorList>
            <person name="Palmer J.M."/>
        </authorList>
    </citation>
    <scope>NUCLEOTIDE SEQUENCE [LARGE SCALE GENOMIC DNA]</scope>
    <source>
        <strain evidence="1 2">AT_MEX2019</strain>
        <tissue evidence="1">Muscle</tissue>
    </source>
</reference>
<dbReference type="Proteomes" id="UP001345963">
    <property type="component" value="Unassembled WGS sequence"/>
</dbReference>
<gene>
    <name evidence="1" type="ORF">ATANTOWER_010744</name>
</gene>
<keyword evidence="2" id="KW-1185">Reference proteome</keyword>
<evidence type="ECO:0000313" key="2">
    <source>
        <dbReference type="Proteomes" id="UP001345963"/>
    </source>
</evidence>
<proteinExistence type="predicted"/>
<sequence length="69" mass="7838">MAFCGAVAASSVQRNVWVRSQSQQWWDSDLEANFCATKLQPDYIQLCKTPECKGSYMKKLCLWDSSLKG</sequence>
<comment type="caution">
    <text evidence="1">The sequence shown here is derived from an EMBL/GenBank/DDBJ whole genome shotgun (WGS) entry which is preliminary data.</text>
</comment>
<organism evidence="1 2">
    <name type="scientific">Ataeniobius toweri</name>
    <dbReference type="NCBI Taxonomy" id="208326"/>
    <lineage>
        <taxon>Eukaryota</taxon>
        <taxon>Metazoa</taxon>
        <taxon>Chordata</taxon>
        <taxon>Craniata</taxon>
        <taxon>Vertebrata</taxon>
        <taxon>Euteleostomi</taxon>
        <taxon>Actinopterygii</taxon>
        <taxon>Neopterygii</taxon>
        <taxon>Teleostei</taxon>
        <taxon>Neoteleostei</taxon>
        <taxon>Acanthomorphata</taxon>
        <taxon>Ovalentaria</taxon>
        <taxon>Atherinomorphae</taxon>
        <taxon>Cyprinodontiformes</taxon>
        <taxon>Goodeidae</taxon>
        <taxon>Ataeniobius</taxon>
    </lineage>
</organism>
<protein>
    <submittedName>
        <fullName evidence="1">Uncharacterized protein</fullName>
    </submittedName>
</protein>
<dbReference type="EMBL" id="JAHUTI010002363">
    <property type="protein sequence ID" value="MED6233364.1"/>
    <property type="molecule type" value="Genomic_DNA"/>
</dbReference>
<name>A0ABU7A6V2_9TELE</name>
<accession>A0ABU7A6V2</accession>
<evidence type="ECO:0000313" key="1">
    <source>
        <dbReference type="EMBL" id="MED6233364.1"/>
    </source>
</evidence>